<evidence type="ECO:0000259" key="3">
    <source>
        <dbReference type="Pfam" id="PF22217"/>
    </source>
</evidence>
<accession>A0A3S3NZ86</accession>
<dbReference type="PANTHER" id="PTHR42707">
    <property type="entry name" value="ACYL-COA DEHYDROGENASE"/>
    <property type="match status" value="1"/>
</dbReference>
<feature type="domain" description="Acyl-CoA dehydrogenase 11-like C-terminal" evidence="3">
    <location>
        <begin position="169"/>
        <end position="286"/>
    </location>
</feature>
<dbReference type="OrthoDB" id="6428468at2759"/>
<evidence type="ECO:0000259" key="2">
    <source>
        <dbReference type="Pfam" id="PF00441"/>
    </source>
</evidence>
<feature type="domain" description="Acyl-CoA dehydrogenase/oxidase C-terminal" evidence="2">
    <location>
        <begin position="5"/>
        <end position="163"/>
    </location>
</feature>
<dbReference type="Gene3D" id="1.20.140.10">
    <property type="entry name" value="Butyryl-CoA Dehydrogenase, subunit A, domain 3"/>
    <property type="match status" value="1"/>
</dbReference>
<dbReference type="GO" id="GO:0003995">
    <property type="term" value="F:acyl-CoA dehydrogenase activity"/>
    <property type="evidence" value="ECO:0007669"/>
    <property type="project" value="TreeGrafter"/>
</dbReference>
<dbReference type="AlphaFoldDB" id="A0A3S3NZ86"/>
<dbReference type="Proteomes" id="UP000285301">
    <property type="component" value="Unassembled WGS sequence"/>
</dbReference>
<comment type="caution">
    <text evidence="5">The sequence shown here is derived from an EMBL/GenBank/DDBJ whole genome shotgun (WGS) entry which is preliminary data.</text>
</comment>
<sequence length="296" mass="33234">ISEEGRGVASMGSMLQITRFHNAIGSAAGMRRILLYSRDYMFKRRVFGKYLHEYPLHVQTLCRMDIEARGAMILVSELGKLLGKQECNCASDEELLLLRILNPVLKLYSAKQTIDVVSEGLESFGGLGYMEDAGFASRLRDAQVLPIWEGTTNVLSMDVLRVLMKTHGEALRAFYVSVNQKLNEALSKEETRGHASKILNSMKSIENILRQNPMILEVGARDFAYSLARIYTAALLLEFACSEHADKSDKVTAERWILSQDLCPFLTNFNLNMYSKEAIADDSSIVLDGYQKADNE</sequence>
<dbReference type="Pfam" id="PF00441">
    <property type="entry name" value="Acyl-CoA_dh_1"/>
    <property type="match status" value="1"/>
</dbReference>
<dbReference type="SUPFAM" id="SSF47203">
    <property type="entry name" value="Acyl-CoA dehydrogenase C-terminal domain-like"/>
    <property type="match status" value="1"/>
</dbReference>
<keyword evidence="6" id="KW-1185">Reference proteome</keyword>
<dbReference type="STRING" id="1965070.A0A3S3NZ86"/>
<dbReference type="Pfam" id="PF22217">
    <property type="entry name" value="ACDH-11_C"/>
    <property type="match status" value="1"/>
</dbReference>
<keyword evidence="1" id="KW-0285">Flavoprotein</keyword>
<evidence type="ECO:0000256" key="1">
    <source>
        <dbReference type="ARBA" id="ARBA00022630"/>
    </source>
</evidence>
<dbReference type="InterPro" id="IPR052904">
    <property type="entry name" value="Acyl-CoA_dehydrogenase-like"/>
</dbReference>
<dbReference type="InterPro" id="IPR009075">
    <property type="entry name" value="AcylCo_DH/oxidase_C"/>
</dbReference>
<evidence type="ECO:0000313" key="6">
    <source>
        <dbReference type="Proteomes" id="UP000285301"/>
    </source>
</evidence>
<dbReference type="PANTHER" id="PTHR42707:SF2">
    <property type="entry name" value="ACD11 DEHYDROGENASE"/>
    <property type="match status" value="1"/>
</dbReference>
<gene>
    <name evidence="4" type="ORF">B4U79_06156</name>
    <name evidence="5" type="ORF">B4U79_10971</name>
</gene>
<reference evidence="5" key="2">
    <citation type="submission" date="2018-11" db="EMBL/GenBank/DDBJ databases">
        <title>Trombidioid mite genomics.</title>
        <authorList>
            <person name="Dong X."/>
        </authorList>
    </citation>
    <scope>NUCLEOTIDE SEQUENCE</scope>
    <source>
        <strain evidence="5">UoL-WK</strain>
    </source>
</reference>
<evidence type="ECO:0000313" key="4">
    <source>
        <dbReference type="EMBL" id="RWS08760.1"/>
    </source>
</evidence>
<reference evidence="5 6" key="1">
    <citation type="journal article" date="2018" name="Gigascience">
        <title>Genomes of trombidid mites reveal novel predicted allergens and laterally-transferred genes associated with secondary metabolism.</title>
        <authorList>
            <person name="Dong X."/>
            <person name="Chaisiri K."/>
            <person name="Xia D."/>
            <person name="Armstrong S.D."/>
            <person name="Fang Y."/>
            <person name="Donnelly M.J."/>
            <person name="Kadowaki T."/>
            <person name="McGarry J.W."/>
            <person name="Darby A.C."/>
            <person name="Makepeace B.L."/>
        </authorList>
    </citation>
    <scope>NUCLEOTIDE SEQUENCE [LARGE SCALE GENOMIC DNA]</scope>
    <source>
        <strain evidence="5">UoL-WK</strain>
    </source>
</reference>
<feature type="non-terminal residue" evidence="5">
    <location>
        <position position="1"/>
    </location>
</feature>
<name>A0A3S3NZ86_9ACAR</name>
<evidence type="ECO:0000313" key="5">
    <source>
        <dbReference type="EMBL" id="RWS08765.1"/>
    </source>
</evidence>
<protein>
    <submittedName>
        <fullName evidence="5">Uncharacterized protein</fullName>
    </submittedName>
</protein>
<dbReference type="EMBL" id="NCKU01002800">
    <property type="protein sequence ID" value="RWS08760.1"/>
    <property type="molecule type" value="Genomic_DNA"/>
</dbReference>
<proteinExistence type="predicted"/>
<organism evidence="5 6">
    <name type="scientific">Dinothrombium tinctorium</name>
    <dbReference type="NCBI Taxonomy" id="1965070"/>
    <lineage>
        <taxon>Eukaryota</taxon>
        <taxon>Metazoa</taxon>
        <taxon>Ecdysozoa</taxon>
        <taxon>Arthropoda</taxon>
        <taxon>Chelicerata</taxon>
        <taxon>Arachnida</taxon>
        <taxon>Acari</taxon>
        <taxon>Acariformes</taxon>
        <taxon>Trombidiformes</taxon>
        <taxon>Prostigmata</taxon>
        <taxon>Anystina</taxon>
        <taxon>Parasitengona</taxon>
        <taxon>Trombidioidea</taxon>
        <taxon>Trombidiidae</taxon>
        <taxon>Dinothrombium</taxon>
    </lineage>
</organism>
<dbReference type="InterPro" id="IPR036250">
    <property type="entry name" value="AcylCo_DH-like_C"/>
</dbReference>
<dbReference type="InterPro" id="IPR053998">
    <property type="entry name" value="ACDH-11_C"/>
</dbReference>
<dbReference type="EMBL" id="NCKU01002798">
    <property type="protein sequence ID" value="RWS08765.1"/>
    <property type="molecule type" value="Genomic_DNA"/>
</dbReference>